<gene>
    <name evidence="2" type="ORF">M5K25_009887</name>
</gene>
<dbReference type="Proteomes" id="UP001552299">
    <property type="component" value="Unassembled WGS sequence"/>
</dbReference>
<evidence type="ECO:0000313" key="3">
    <source>
        <dbReference type="Proteomes" id="UP001552299"/>
    </source>
</evidence>
<keyword evidence="1" id="KW-1133">Transmembrane helix</keyword>
<feature type="transmembrane region" description="Helical" evidence="1">
    <location>
        <begin position="9"/>
        <end position="36"/>
    </location>
</feature>
<name>A0ABD0V6X5_DENTH</name>
<keyword evidence="1" id="KW-0812">Transmembrane</keyword>
<organism evidence="2 3">
    <name type="scientific">Dendrobium thyrsiflorum</name>
    <name type="common">Pinecone-like raceme dendrobium</name>
    <name type="synonym">Orchid</name>
    <dbReference type="NCBI Taxonomy" id="117978"/>
    <lineage>
        <taxon>Eukaryota</taxon>
        <taxon>Viridiplantae</taxon>
        <taxon>Streptophyta</taxon>
        <taxon>Embryophyta</taxon>
        <taxon>Tracheophyta</taxon>
        <taxon>Spermatophyta</taxon>
        <taxon>Magnoliopsida</taxon>
        <taxon>Liliopsida</taxon>
        <taxon>Asparagales</taxon>
        <taxon>Orchidaceae</taxon>
        <taxon>Epidendroideae</taxon>
        <taxon>Malaxideae</taxon>
        <taxon>Dendrobiinae</taxon>
        <taxon>Dendrobium</taxon>
    </lineage>
</organism>
<evidence type="ECO:0000256" key="1">
    <source>
        <dbReference type="SAM" id="Phobius"/>
    </source>
</evidence>
<evidence type="ECO:0008006" key="4">
    <source>
        <dbReference type="Google" id="ProtNLM"/>
    </source>
</evidence>
<accession>A0ABD0V6X5</accession>
<feature type="transmembrane region" description="Helical" evidence="1">
    <location>
        <begin position="56"/>
        <end position="80"/>
    </location>
</feature>
<protein>
    <recommendedName>
        <fullName evidence="4">Secreted protein</fullName>
    </recommendedName>
</protein>
<sequence>MCDWTFSLVLLYCCLSNVFFFRGSLSLCLWMAHFSVQPGRALRLPSAYLLTACSEPIFPCLILFFFFLSHCTVFFGLLVVMHEGGGAGNDAREPAQDPSCRLCFQPGTYQRTKPASQGMAIEAAR</sequence>
<keyword evidence="3" id="KW-1185">Reference proteome</keyword>
<evidence type="ECO:0000313" key="2">
    <source>
        <dbReference type="EMBL" id="KAL0920724.1"/>
    </source>
</evidence>
<proteinExistence type="predicted"/>
<dbReference type="AlphaFoldDB" id="A0ABD0V6X5"/>
<dbReference type="EMBL" id="JANQDX010000008">
    <property type="protein sequence ID" value="KAL0920724.1"/>
    <property type="molecule type" value="Genomic_DNA"/>
</dbReference>
<reference evidence="2 3" key="1">
    <citation type="journal article" date="2024" name="Plant Biotechnol. J.">
        <title>Dendrobium thyrsiflorum genome and its molecular insights into genes involved in important horticultural traits.</title>
        <authorList>
            <person name="Chen B."/>
            <person name="Wang J.Y."/>
            <person name="Zheng P.J."/>
            <person name="Li K.L."/>
            <person name="Liang Y.M."/>
            <person name="Chen X.F."/>
            <person name="Zhang C."/>
            <person name="Zhao X."/>
            <person name="He X."/>
            <person name="Zhang G.Q."/>
            <person name="Liu Z.J."/>
            <person name="Xu Q."/>
        </authorList>
    </citation>
    <scope>NUCLEOTIDE SEQUENCE [LARGE SCALE GENOMIC DNA]</scope>
    <source>
        <strain evidence="2">GZMU011</strain>
    </source>
</reference>
<comment type="caution">
    <text evidence="2">The sequence shown here is derived from an EMBL/GenBank/DDBJ whole genome shotgun (WGS) entry which is preliminary data.</text>
</comment>
<keyword evidence="1" id="KW-0472">Membrane</keyword>